<dbReference type="InterPro" id="IPR025979">
    <property type="entry name" value="ChrR-like_cupin_dom"/>
</dbReference>
<dbReference type="Pfam" id="PF12973">
    <property type="entry name" value="Cupin_7"/>
    <property type="match status" value="1"/>
</dbReference>
<dbReference type="Gene3D" id="2.60.120.10">
    <property type="entry name" value="Jelly Rolls"/>
    <property type="match status" value="1"/>
</dbReference>
<dbReference type="Gene3D" id="1.10.10.1320">
    <property type="entry name" value="Anti-sigma factor, zinc-finger domain"/>
    <property type="match status" value="1"/>
</dbReference>
<gene>
    <name evidence="2" type="ORF">KDD17_00090</name>
</gene>
<proteinExistence type="predicted"/>
<dbReference type="NCBIfam" id="TIGR02451">
    <property type="entry name" value="anti_sig_ChrR"/>
    <property type="match status" value="1"/>
</dbReference>
<dbReference type="InterPro" id="IPR014710">
    <property type="entry name" value="RmlC-like_jellyroll"/>
</dbReference>
<dbReference type="Proteomes" id="UP000683291">
    <property type="component" value="Chromosome 1"/>
</dbReference>
<dbReference type="CDD" id="cd20301">
    <property type="entry name" value="cupin_ChrR"/>
    <property type="match status" value="1"/>
</dbReference>
<evidence type="ECO:0000313" key="3">
    <source>
        <dbReference type="Proteomes" id="UP000683291"/>
    </source>
</evidence>
<dbReference type="InterPro" id="IPR041916">
    <property type="entry name" value="Anti_sigma_zinc_sf"/>
</dbReference>
<evidence type="ECO:0000259" key="1">
    <source>
        <dbReference type="Pfam" id="PF12973"/>
    </source>
</evidence>
<reference evidence="2" key="1">
    <citation type="submission" date="2021-04" db="EMBL/GenBank/DDBJ databases">
        <title>Complete genome sequence for Sulfitobacter sp. strain JK7-1.</title>
        <authorList>
            <person name="Park S.-J."/>
        </authorList>
    </citation>
    <scope>NUCLEOTIDE SEQUENCE</scope>
    <source>
        <strain evidence="2">JK7-1</strain>
    </source>
</reference>
<dbReference type="KEGG" id="sual:KDD17_00090"/>
<dbReference type="EMBL" id="CP073581">
    <property type="protein sequence ID" value="QUJ76530.1"/>
    <property type="molecule type" value="Genomic_DNA"/>
</dbReference>
<protein>
    <submittedName>
        <fullName evidence="2">ChrR family anti-sigma-E factor</fullName>
    </submittedName>
</protein>
<dbReference type="AlphaFoldDB" id="A0A975JEF0"/>
<dbReference type="RefSeq" id="WP_212704728.1">
    <property type="nucleotide sequence ID" value="NZ_CP073581.1"/>
</dbReference>
<dbReference type="InterPro" id="IPR011051">
    <property type="entry name" value="RmlC_Cupin_sf"/>
</dbReference>
<evidence type="ECO:0000313" key="2">
    <source>
        <dbReference type="EMBL" id="QUJ76530.1"/>
    </source>
</evidence>
<sequence>MTVANIKHHLNDATLMAYAAGTLPEAFNLIVATHITMCDHCRAAAEAYDAVGGSLIARDADAAAMTEGSLEFALSRLTDDAGDAPAPRGTSLLPAPLHAYVGDDLDAIRWRPLGMGVKQAILKTSKSATARLLYIPAGAAMPDHGHHGTEMTLVLKGAFQDDDGYFARGDVEIADSDVQHVPVADIHEDCICLAVTDAPLRLAGIVPRIWQKFARI</sequence>
<organism evidence="2 3">
    <name type="scientific">Sulfitobacter albidus</name>
    <dbReference type="NCBI Taxonomy" id="2829501"/>
    <lineage>
        <taxon>Bacteria</taxon>
        <taxon>Pseudomonadati</taxon>
        <taxon>Pseudomonadota</taxon>
        <taxon>Alphaproteobacteria</taxon>
        <taxon>Rhodobacterales</taxon>
        <taxon>Roseobacteraceae</taxon>
        <taxon>Sulfitobacter</taxon>
    </lineage>
</organism>
<dbReference type="InterPro" id="IPR012807">
    <property type="entry name" value="Anti-sigma_ChrR"/>
</dbReference>
<dbReference type="SUPFAM" id="SSF51182">
    <property type="entry name" value="RmlC-like cupins"/>
    <property type="match status" value="1"/>
</dbReference>
<keyword evidence="3" id="KW-1185">Reference proteome</keyword>
<name>A0A975JEF0_9RHOB</name>
<accession>A0A975JEF0</accession>
<feature type="domain" description="ChrR-like cupin" evidence="1">
    <location>
        <begin position="104"/>
        <end position="194"/>
    </location>
</feature>